<sequence>MRRATFILLLLGVVLLGSFPAFSQAPEKELSPYYAKLQFAGEIGLVSGGIGRQSFNRKLETDLSLGYLPKKFGGDHILTVALKSSLLPFKPIRIKAVDWYAFTTGMQVSYTFGGDYFASERYLSRYPNSYYRFSTALHLYFFAGGQVNFTRVRPLHRFSGYYEVGTLGEYLVSYVQNPRYLDPGKIFHLALGTKMRL</sequence>
<proteinExistence type="predicted"/>
<keyword evidence="1" id="KW-0732">Signal</keyword>
<evidence type="ECO:0000313" key="3">
    <source>
        <dbReference type="Proteomes" id="UP000272117"/>
    </source>
</evidence>
<keyword evidence="3" id="KW-1185">Reference proteome</keyword>
<gene>
    <name evidence="2" type="ORF">EFB08_10650</name>
</gene>
<dbReference type="EMBL" id="RJJD01000005">
    <property type="protein sequence ID" value="RNI26924.1"/>
    <property type="molecule type" value="Genomic_DNA"/>
</dbReference>
<feature type="chain" id="PRO_5018111822" description="Outer membrane protein beta-barrel domain-containing protein" evidence="1">
    <location>
        <begin position="24"/>
        <end position="197"/>
    </location>
</feature>
<name>A0A3M9MN10_9BACT</name>
<feature type="signal peptide" evidence="1">
    <location>
        <begin position="1"/>
        <end position="23"/>
    </location>
</feature>
<accession>A0A3M9MN10</accession>
<dbReference type="OrthoDB" id="5381546at2"/>
<dbReference type="AlphaFoldDB" id="A0A3M9MN10"/>
<evidence type="ECO:0000256" key="1">
    <source>
        <dbReference type="SAM" id="SignalP"/>
    </source>
</evidence>
<evidence type="ECO:0000313" key="2">
    <source>
        <dbReference type="EMBL" id="RNI26924.1"/>
    </source>
</evidence>
<organism evidence="2 3">
    <name type="scientific">Rufibacter latericius</name>
    <dbReference type="NCBI Taxonomy" id="2487040"/>
    <lineage>
        <taxon>Bacteria</taxon>
        <taxon>Pseudomonadati</taxon>
        <taxon>Bacteroidota</taxon>
        <taxon>Cytophagia</taxon>
        <taxon>Cytophagales</taxon>
        <taxon>Hymenobacteraceae</taxon>
        <taxon>Rufibacter</taxon>
    </lineage>
</organism>
<reference evidence="2 3" key="1">
    <citation type="submission" date="2018-11" db="EMBL/GenBank/DDBJ databases">
        <title>Rufibacter latericius sp. nov., isolated from water in Baiyang Lake.</title>
        <authorList>
            <person name="Yang Y."/>
        </authorList>
    </citation>
    <scope>NUCLEOTIDE SEQUENCE [LARGE SCALE GENOMIC DNA]</scope>
    <source>
        <strain evidence="2 3">R-22-1c-1</strain>
    </source>
</reference>
<protein>
    <recommendedName>
        <fullName evidence="4">Outer membrane protein beta-barrel domain-containing protein</fullName>
    </recommendedName>
</protein>
<evidence type="ECO:0008006" key="4">
    <source>
        <dbReference type="Google" id="ProtNLM"/>
    </source>
</evidence>
<dbReference type="RefSeq" id="WP_123126931.1">
    <property type="nucleotide sequence ID" value="NZ_RJJD01000005.1"/>
</dbReference>
<dbReference type="Proteomes" id="UP000272117">
    <property type="component" value="Unassembled WGS sequence"/>
</dbReference>
<comment type="caution">
    <text evidence="2">The sequence shown here is derived from an EMBL/GenBank/DDBJ whole genome shotgun (WGS) entry which is preliminary data.</text>
</comment>